<evidence type="ECO:0000313" key="2">
    <source>
        <dbReference type="Proteomes" id="UP001165190"/>
    </source>
</evidence>
<sequence>MVKRRIELNEFGIEFIPRHAIKAQVQAEFIVHSPHLLIKFMLKHMQALPLPHSRTKSVKKRTQHIPLETANRLFLSTGLLGKTVPELESYCGTPWDKNGSAISLWALMHLTTLRNTKH</sequence>
<proteinExistence type="predicted"/>
<dbReference type="EMBL" id="BSYR01000023">
    <property type="protein sequence ID" value="GMI89783.1"/>
    <property type="molecule type" value="Genomic_DNA"/>
</dbReference>
<organism evidence="1 2">
    <name type="scientific">Hibiscus trionum</name>
    <name type="common">Flower of an hour</name>
    <dbReference type="NCBI Taxonomy" id="183268"/>
    <lineage>
        <taxon>Eukaryota</taxon>
        <taxon>Viridiplantae</taxon>
        <taxon>Streptophyta</taxon>
        <taxon>Embryophyta</taxon>
        <taxon>Tracheophyta</taxon>
        <taxon>Spermatophyta</taxon>
        <taxon>Magnoliopsida</taxon>
        <taxon>eudicotyledons</taxon>
        <taxon>Gunneridae</taxon>
        <taxon>Pentapetalae</taxon>
        <taxon>rosids</taxon>
        <taxon>malvids</taxon>
        <taxon>Malvales</taxon>
        <taxon>Malvaceae</taxon>
        <taxon>Malvoideae</taxon>
        <taxon>Hibiscus</taxon>
    </lineage>
</organism>
<accession>A0A9W7I8A5</accession>
<dbReference type="AlphaFoldDB" id="A0A9W7I8A5"/>
<protein>
    <submittedName>
        <fullName evidence="1">Uncharacterized protein</fullName>
    </submittedName>
</protein>
<dbReference type="Proteomes" id="UP001165190">
    <property type="component" value="Unassembled WGS sequence"/>
</dbReference>
<evidence type="ECO:0000313" key="1">
    <source>
        <dbReference type="EMBL" id="GMI89783.1"/>
    </source>
</evidence>
<gene>
    <name evidence="1" type="ORF">HRI_002647600</name>
</gene>
<reference evidence="1" key="1">
    <citation type="submission" date="2023-05" db="EMBL/GenBank/DDBJ databases">
        <title>Genome and transcriptome analyses reveal genes involved in the formation of fine ridges on petal epidermal cells in Hibiscus trionum.</title>
        <authorList>
            <person name="Koshimizu S."/>
            <person name="Masuda S."/>
            <person name="Ishii T."/>
            <person name="Shirasu K."/>
            <person name="Hoshino A."/>
            <person name="Arita M."/>
        </authorList>
    </citation>
    <scope>NUCLEOTIDE SEQUENCE</scope>
    <source>
        <strain evidence="1">Hamamatsu line</strain>
    </source>
</reference>
<keyword evidence="2" id="KW-1185">Reference proteome</keyword>
<name>A0A9W7I8A5_HIBTR</name>
<comment type="caution">
    <text evidence="1">The sequence shown here is derived from an EMBL/GenBank/DDBJ whole genome shotgun (WGS) entry which is preliminary data.</text>
</comment>